<feature type="transmembrane region" description="Helical" evidence="7">
    <location>
        <begin position="30"/>
        <end position="47"/>
    </location>
</feature>
<dbReference type="GO" id="GO:0042773">
    <property type="term" value="P:ATP synthesis coupled electron transport"/>
    <property type="evidence" value="ECO:0007669"/>
    <property type="project" value="InterPro"/>
</dbReference>
<dbReference type="GO" id="GO:0015990">
    <property type="term" value="P:electron transport coupled proton transport"/>
    <property type="evidence" value="ECO:0007669"/>
    <property type="project" value="TreeGrafter"/>
</dbReference>
<dbReference type="EMBL" id="PHFL01000039">
    <property type="protein sequence ID" value="RFM24434.1"/>
    <property type="molecule type" value="Genomic_DNA"/>
</dbReference>
<feature type="transmembrane region" description="Helical" evidence="7">
    <location>
        <begin position="326"/>
        <end position="344"/>
    </location>
</feature>
<feature type="transmembrane region" description="Helical" evidence="7">
    <location>
        <begin position="174"/>
        <end position="196"/>
    </location>
</feature>
<feature type="transmembrane region" description="Helical" evidence="7">
    <location>
        <begin position="6"/>
        <end position="23"/>
    </location>
</feature>
<comment type="similarity">
    <text evidence="2">Belongs to the complex I subunit 4 family.</text>
</comment>
<dbReference type="InterPro" id="IPR001750">
    <property type="entry name" value="ND/Mrp_TM"/>
</dbReference>
<name>A0A395M3D8_9BACT</name>
<keyword evidence="4 7" id="KW-1133">Transmembrane helix</keyword>
<feature type="transmembrane region" description="Helical" evidence="7">
    <location>
        <begin position="395"/>
        <end position="422"/>
    </location>
</feature>
<protein>
    <submittedName>
        <fullName evidence="9">NADH-quinone oxidoreductase subunit M</fullName>
    </submittedName>
</protein>
<dbReference type="InterPro" id="IPR003918">
    <property type="entry name" value="NADH_UbQ_OxRdtase"/>
</dbReference>
<accession>A0A395M3D8</accession>
<evidence type="ECO:0000313" key="10">
    <source>
        <dbReference type="Proteomes" id="UP000266389"/>
    </source>
</evidence>
<comment type="caution">
    <text evidence="9">The sequence shown here is derived from an EMBL/GenBank/DDBJ whole genome shotgun (WGS) entry which is preliminary data.</text>
</comment>
<dbReference type="AlphaFoldDB" id="A0A395M3D8"/>
<evidence type="ECO:0000256" key="4">
    <source>
        <dbReference type="ARBA" id="ARBA00022989"/>
    </source>
</evidence>
<dbReference type="GO" id="GO:0016020">
    <property type="term" value="C:membrane"/>
    <property type="evidence" value="ECO:0007669"/>
    <property type="project" value="UniProtKB-SubCell"/>
</dbReference>
<feature type="transmembrane region" description="Helical" evidence="7">
    <location>
        <begin position="232"/>
        <end position="255"/>
    </location>
</feature>
<dbReference type="PRINTS" id="PR01437">
    <property type="entry name" value="NUOXDRDTASE4"/>
</dbReference>
<evidence type="ECO:0000256" key="6">
    <source>
        <dbReference type="RuleBase" id="RU000320"/>
    </source>
</evidence>
<evidence type="ECO:0000256" key="3">
    <source>
        <dbReference type="ARBA" id="ARBA00022692"/>
    </source>
</evidence>
<evidence type="ECO:0000256" key="7">
    <source>
        <dbReference type="SAM" id="Phobius"/>
    </source>
</evidence>
<dbReference type="PANTHER" id="PTHR43507">
    <property type="entry name" value="NADH-UBIQUINONE OXIDOREDUCTASE CHAIN 4"/>
    <property type="match status" value="1"/>
</dbReference>
<feature type="transmembrane region" description="Helical" evidence="7">
    <location>
        <begin position="267"/>
        <end position="287"/>
    </location>
</feature>
<comment type="subcellular location">
    <subcellularLocation>
        <location evidence="1">Endomembrane system</location>
        <topology evidence="1">Multi-pass membrane protein</topology>
    </subcellularLocation>
    <subcellularLocation>
        <location evidence="6">Membrane</location>
        <topology evidence="6">Multi-pass membrane protein</topology>
    </subcellularLocation>
</comment>
<keyword evidence="3 6" id="KW-0812">Transmembrane</keyword>
<feature type="transmembrane region" description="Helical" evidence="7">
    <location>
        <begin position="145"/>
        <end position="162"/>
    </location>
</feature>
<feature type="transmembrane region" description="Helical" evidence="7">
    <location>
        <begin position="494"/>
        <end position="513"/>
    </location>
</feature>
<dbReference type="NCBIfam" id="TIGR01972">
    <property type="entry name" value="NDH_I_M"/>
    <property type="match status" value="1"/>
</dbReference>
<dbReference type="GO" id="GO:0048039">
    <property type="term" value="F:ubiquinone binding"/>
    <property type="evidence" value="ECO:0007669"/>
    <property type="project" value="TreeGrafter"/>
</dbReference>
<evidence type="ECO:0000313" key="9">
    <source>
        <dbReference type="EMBL" id="RFM24434.1"/>
    </source>
</evidence>
<dbReference type="Proteomes" id="UP000266389">
    <property type="component" value="Unassembled WGS sequence"/>
</dbReference>
<dbReference type="GO" id="GO:0008137">
    <property type="term" value="F:NADH dehydrogenase (ubiquinone) activity"/>
    <property type="evidence" value="ECO:0007669"/>
    <property type="project" value="InterPro"/>
</dbReference>
<gene>
    <name evidence="9" type="ORF">D0433_05455</name>
</gene>
<evidence type="ECO:0000256" key="5">
    <source>
        <dbReference type="ARBA" id="ARBA00023136"/>
    </source>
</evidence>
<feature type="transmembrane region" description="Helical" evidence="7">
    <location>
        <begin position="293"/>
        <end position="314"/>
    </location>
</feature>
<keyword evidence="5 7" id="KW-0472">Membrane</keyword>
<dbReference type="PANTHER" id="PTHR43507:SF1">
    <property type="entry name" value="NADH-UBIQUINONE OXIDOREDUCTASE CHAIN 4"/>
    <property type="match status" value="1"/>
</dbReference>
<feature type="transmembrane region" description="Helical" evidence="7">
    <location>
        <begin position="434"/>
        <end position="453"/>
    </location>
</feature>
<sequence length="541" mass="59538">MELTLITFLPLVAAAIILFVPSTQKQLIRIISLLAALGQVGLSLWIWKGYNYSLAGINDPKSFQFVEKVKWIDLQFGSFSFNVDYFMGVDGLSITMVILTVIVSAIGVISSWTIEKSVKGYFLLYNVLSTAMVGCFLALDFFLFYIFWELMLVPMYFLIGIWGGPDREYAAMKFFLFTLFGSVFMLLVTIGLYFSVVDPETGKNTFSIVAMSDPNNFLPDSILGGSGTVMRYLAFIGLFLAFAIKVPVFPFHTWLPDAHVEAPTPMSVILGGVLLKLGGYGFLRINFPIFPEVFGALAYLLAVLGAINIIYGALCAIAQKDLKKMVAYSSVSHMGFVLLGIASVTTEGMTGAMMQMFSHGILTPLLFLLVGVIYDRAHTREIERFGGLAKYMPVYTGFVITTFMASLGMPGLSGFIAESFIFLGAFRAELTRPVAVVSTLGILLSAGYLLWALQRVYFGKRKPNAAYDVKGEHGHEHAHFHDWKGSVDLDSREVLMLAPLTAIVIILGVYPSLLTDLMMPSMNKIVEILAPAMQASTALLK</sequence>
<dbReference type="Pfam" id="PF00361">
    <property type="entry name" value="Proton_antipo_M"/>
    <property type="match status" value="1"/>
</dbReference>
<dbReference type="GO" id="GO:0003954">
    <property type="term" value="F:NADH dehydrogenase activity"/>
    <property type="evidence" value="ECO:0007669"/>
    <property type="project" value="TreeGrafter"/>
</dbReference>
<organism evidence="9 10">
    <name type="scientific">Candidatus Thermochlorobacter aerophilus</name>
    <dbReference type="NCBI Taxonomy" id="1868324"/>
    <lineage>
        <taxon>Bacteria</taxon>
        <taxon>Pseudomonadati</taxon>
        <taxon>Chlorobiota</taxon>
        <taxon>Chlorobiia</taxon>
        <taxon>Chlorobiales</taxon>
        <taxon>Candidatus Thermochlorobacteriaceae</taxon>
        <taxon>Candidatus Thermochlorobacter</taxon>
    </lineage>
</organism>
<feature type="transmembrane region" description="Helical" evidence="7">
    <location>
        <begin position="356"/>
        <end position="374"/>
    </location>
</feature>
<feature type="transmembrane region" description="Helical" evidence="7">
    <location>
        <begin position="121"/>
        <end position="139"/>
    </location>
</feature>
<dbReference type="GO" id="GO:0012505">
    <property type="term" value="C:endomembrane system"/>
    <property type="evidence" value="ECO:0007669"/>
    <property type="project" value="UniProtKB-SubCell"/>
</dbReference>
<feature type="domain" description="NADH:quinone oxidoreductase/Mrp antiporter transmembrane" evidence="8">
    <location>
        <begin position="138"/>
        <end position="438"/>
    </location>
</feature>
<proteinExistence type="inferred from homology"/>
<evidence type="ECO:0000256" key="2">
    <source>
        <dbReference type="ARBA" id="ARBA00009025"/>
    </source>
</evidence>
<feature type="transmembrane region" description="Helical" evidence="7">
    <location>
        <begin position="85"/>
        <end position="109"/>
    </location>
</feature>
<dbReference type="InterPro" id="IPR010227">
    <property type="entry name" value="NADH_Q_OxRdtase_chainM/4"/>
</dbReference>
<evidence type="ECO:0000256" key="1">
    <source>
        <dbReference type="ARBA" id="ARBA00004127"/>
    </source>
</evidence>
<evidence type="ECO:0000259" key="8">
    <source>
        <dbReference type="Pfam" id="PF00361"/>
    </source>
</evidence>
<reference evidence="9 10" key="1">
    <citation type="journal article" date="2011" name="ISME J.">
        <title>Community ecology of hot spring cyanobacterial mats: predominant populations and their functional potential.</title>
        <authorList>
            <person name="Klatt C.G."/>
            <person name="Wood J.M."/>
            <person name="Rusch D.B."/>
            <person name="Bateson M.M."/>
            <person name="Hamamura N."/>
            <person name="Heidelberg J.F."/>
            <person name="Grossman A.R."/>
            <person name="Bhaya D."/>
            <person name="Cohan F.M."/>
            <person name="Kuhl M."/>
            <person name="Bryant D.A."/>
            <person name="Ward D.M."/>
        </authorList>
    </citation>
    <scope>NUCLEOTIDE SEQUENCE [LARGE SCALE GENOMIC DNA]</scope>
    <source>
        <strain evidence="9">OS</strain>
    </source>
</reference>